<organism evidence="6 7">
    <name type="scientific">Antrihabitans cavernicola</name>
    <dbReference type="NCBI Taxonomy" id="2495913"/>
    <lineage>
        <taxon>Bacteria</taxon>
        <taxon>Bacillati</taxon>
        <taxon>Actinomycetota</taxon>
        <taxon>Actinomycetes</taxon>
        <taxon>Mycobacteriales</taxon>
        <taxon>Nocardiaceae</taxon>
        <taxon>Antrihabitans</taxon>
    </lineage>
</organism>
<dbReference type="PROSITE" id="PS50977">
    <property type="entry name" value="HTH_TETR_2"/>
    <property type="match status" value="1"/>
</dbReference>
<evidence type="ECO:0000259" key="5">
    <source>
        <dbReference type="PROSITE" id="PS50977"/>
    </source>
</evidence>
<feature type="DNA-binding region" description="H-T-H motif" evidence="4">
    <location>
        <begin position="44"/>
        <end position="63"/>
    </location>
</feature>
<protein>
    <submittedName>
        <fullName evidence="6">TetR/AcrR family transcriptional regulator</fullName>
    </submittedName>
</protein>
<evidence type="ECO:0000313" key="6">
    <source>
        <dbReference type="EMBL" id="KAA0021138.1"/>
    </source>
</evidence>
<proteinExistence type="predicted"/>
<dbReference type="InterPro" id="IPR036271">
    <property type="entry name" value="Tet_transcr_reg_TetR-rel_C_sf"/>
</dbReference>
<dbReference type="SUPFAM" id="SSF48498">
    <property type="entry name" value="Tetracyclin repressor-like, C-terminal domain"/>
    <property type="match status" value="1"/>
</dbReference>
<dbReference type="AlphaFoldDB" id="A0A5A7S4P0"/>
<evidence type="ECO:0000313" key="7">
    <source>
        <dbReference type="Proteomes" id="UP000322244"/>
    </source>
</evidence>
<keyword evidence="1" id="KW-0805">Transcription regulation</keyword>
<dbReference type="InterPro" id="IPR001647">
    <property type="entry name" value="HTH_TetR"/>
</dbReference>
<evidence type="ECO:0000256" key="3">
    <source>
        <dbReference type="ARBA" id="ARBA00023163"/>
    </source>
</evidence>
<dbReference type="Proteomes" id="UP000322244">
    <property type="component" value="Unassembled WGS sequence"/>
</dbReference>
<dbReference type="Pfam" id="PF00440">
    <property type="entry name" value="TetR_N"/>
    <property type="match status" value="1"/>
</dbReference>
<dbReference type="InterPro" id="IPR009057">
    <property type="entry name" value="Homeodomain-like_sf"/>
</dbReference>
<dbReference type="InterPro" id="IPR011075">
    <property type="entry name" value="TetR_C"/>
</dbReference>
<accession>A0A5A7S4P0</accession>
<keyword evidence="2 4" id="KW-0238">DNA-binding</keyword>
<dbReference type="SUPFAM" id="SSF46689">
    <property type="entry name" value="Homeodomain-like"/>
    <property type="match status" value="1"/>
</dbReference>
<dbReference type="GO" id="GO:0003677">
    <property type="term" value="F:DNA binding"/>
    <property type="evidence" value="ECO:0007669"/>
    <property type="project" value="UniProtKB-UniRule"/>
</dbReference>
<keyword evidence="3" id="KW-0804">Transcription</keyword>
<gene>
    <name evidence="6" type="ORF">FOY51_19655</name>
</gene>
<evidence type="ECO:0000256" key="2">
    <source>
        <dbReference type="ARBA" id="ARBA00023125"/>
    </source>
</evidence>
<evidence type="ECO:0000256" key="4">
    <source>
        <dbReference type="PROSITE-ProRule" id="PRU00335"/>
    </source>
</evidence>
<keyword evidence="7" id="KW-1185">Reference proteome</keyword>
<dbReference type="PANTHER" id="PTHR47506:SF1">
    <property type="entry name" value="HTH-TYPE TRANSCRIPTIONAL REGULATOR YJDC"/>
    <property type="match status" value="1"/>
</dbReference>
<dbReference type="PANTHER" id="PTHR47506">
    <property type="entry name" value="TRANSCRIPTIONAL REGULATORY PROTEIN"/>
    <property type="match status" value="1"/>
</dbReference>
<name>A0A5A7S4P0_9NOCA</name>
<dbReference type="Gene3D" id="1.10.357.10">
    <property type="entry name" value="Tetracycline Repressor, domain 2"/>
    <property type="match status" value="1"/>
</dbReference>
<dbReference type="RefSeq" id="WP_149431971.1">
    <property type="nucleotide sequence ID" value="NZ_VLNY01000011.1"/>
</dbReference>
<feature type="domain" description="HTH tetR-type" evidence="5">
    <location>
        <begin position="21"/>
        <end position="81"/>
    </location>
</feature>
<dbReference type="Pfam" id="PF16925">
    <property type="entry name" value="TetR_C_13"/>
    <property type="match status" value="1"/>
</dbReference>
<sequence>MAAIGSTRTAQGGPTLTARGAATRARIIEAAADLVFQQGVSATTLDDVMAASGTSKSQLYHYFADKDALTNAVVVRETERVLDAQDHLLRDANSLAGLRAWAAAIVEFHRERRGVGGCPIGSLAGELSDSSEDARLLLQAGFAMWEDRIRAVLDAMHGTGELRADAVTADLAAAILTALQGGLLLTQTTHLTRHLELGLQMALEHVALECNTGHRHKKARQSGQ</sequence>
<evidence type="ECO:0000256" key="1">
    <source>
        <dbReference type="ARBA" id="ARBA00023015"/>
    </source>
</evidence>
<dbReference type="OrthoDB" id="3827407at2"/>
<reference evidence="6 7" key="1">
    <citation type="submission" date="2019-07" db="EMBL/GenBank/DDBJ databases">
        <title>Rhodococcus cavernicolus sp. nov., isolated from a cave.</title>
        <authorList>
            <person name="Lee S.D."/>
        </authorList>
    </citation>
    <scope>NUCLEOTIDE SEQUENCE [LARGE SCALE GENOMIC DNA]</scope>
    <source>
        <strain evidence="6 7">C1-24</strain>
    </source>
</reference>
<comment type="caution">
    <text evidence="6">The sequence shown here is derived from an EMBL/GenBank/DDBJ whole genome shotgun (WGS) entry which is preliminary data.</text>
</comment>
<dbReference type="PRINTS" id="PR00455">
    <property type="entry name" value="HTHTETR"/>
</dbReference>
<dbReference type="EMBL" id="VLNY01000011">
    <property type="protein sequence ID" value="KAA0021138.1"/>
    <property type="molecule type" value="Genomic_DNA"/>
</dbReference>